<evidence type="ECO:0000313" key="15">
    <source>
        <dbReference type="Proteomes" id="UP000265000"/>
    </source>
</evidence>
<evidence type="ECO:0000256" key="10">
    <source>
        <dbReference type="ARBA" id="ARBA00023242"/>
    </source>
</evidence>
<keyword evidence="9" id="KW-0804">Transcription</keyword>
<evidence type="ECO:0000259" key="13">
    <source>
        <dbReference type="PROSITE" id="PS50157"/>
    </source>
</evidence>
<keyword evidence="3" id="KW-0479">Metal-binding</keyword>
<dbReference type="FunFam" id="3.30.160.60:FF:001249">
    <property type="entry name" value="CTCF"/>
    <property type="match status" value="2"/>
</dbReference>
<dbReference type="InterPro" id="IPR036236">
    <property type="entry name" value="Znf_C2H2_sf"/>
</dbReference>
<feature type="compositionally biased region" description="Acidic residues" evidence="12">
    <location>
        <begin position="59"/>
        <end position="82"/>
    </location>
</feature>
<dbReference type="FunFam" id="3.30.160.60:FF:000912">
    <property type="entry name" value="Zinc finger protein 660"/>
    <property type="match status" value="2"/>
</dbReference>
<feature type="compositionally biased region" description="Basic and acidic residues" evidence="12">
    <location>
        <begin position="206"/>
        <end position="215"/>
    </location>
</feature>
<sequence>MKSGKKSSSWRHNGETGGKQELKERQDAAEETPMMGDVFQPRVLLHPSVSAADVKVEAPEEQSPEGEQQESEPLEIKEEQEEAGVHQEGEQLLVKEETDTKFPLTDAPINNVKQTLIVKEEASLDQRPPVDLHDPKPPHIKEEQKGVYISLPGEQLNGKEVINTIRFPVSAPPTKNLDDKQSLLLSQLYPDQIKGRELPEENDGEESIRIQDHGDASISLETEDTEKDEEDSDVQHPLYGLKHLSDSGYKKCSTAKKNVNSQGEVQTGVKLSCKDCGKIFIGKYALNRHIKIHAGQKPFCCDQCGQRFTEKGTLNTHMRIHTGQKPFRCDVCGQRFSLKSHLKRHMRIHTGQKPFCCDLCGQTFSQKAHSKTHMRIHTGQKPFCCDLCGQRFSQKSHLSTHMRIHTGQKPFCCDLCGQKFSVKSHLNRHMIIHTGQKPFCCDLCGQKFSRKAHLKTHMIIHTGQKPFCCDLCGQKFSRKAHLKIHMIIHTGQKPFCCDLCGQKFSQNAHLKIHMIIHTGQKPFCPVWIIMC</sequence>
<dbReference type="SMART" id="SM00355">
    <property type="entry name" value="ZnF_C2H2"/>
    <property type="match status" value="9"/>
</dbReference>
<dbReference type="SMART" id="SM00746">
    <property type="entry name" value="TRASH"/>
    <property type="match status" value="3"/>
</dbReference>
<feature type="domain" description="C2H2-type" evidence="13">
    <location>
        <begin position="271"/>
        <end position="298"/>
    </location>
</feature>
<dbReference type="STRING" id="8078.ENSFHEP00000028947"/>
<dbReference type="PANTHER" id="PTHR23235">
    <property type="entry name" value="KRUEPPEL-LIKE TRANSCRIPTION FACTOR"/>
    <property type="match status" value="1"/>
</dbReference>
<dbReference type="GO" id="GO:0005634">
    <property type="term" value="C:nucleus"/>
    <property type="evidence" value="ECO:0007669"/>
    <property type="project" value="UniProtKB-SubCell"/>
</dbReference>
<dbReference type="GO" id="GO:0000981">
    <property type="term" value="F:DNA-binding transcription factor activity, RNA polymerase II-specific"/>
    <property type="evidence" value="ECO:0007669"/>
    <property type="project" value="TreeGrafter"/>
</dbReference>
<keyword evidence="15" id="KW-1185">Reference proteome</keyword>
<feature type="domain" description="C2H2-type" evidence="13">
    <location>
        <begin position="383"/>
        <end position="410"/>
    </location>
</feature>
<evidence type="ECO:0000256" key="1">
    <source>
        <dbReference type="ARBA" id="ARBA00003767"/>
    </source>
</evidence>
<evidence type="ECO:0000256" key="2">
    <source>
        <dbReference type="ARBA" id="ARBA00004123"/>
    </source>
</evidence>
<keyword evidence="5 11" id="KW-0863">Zinc-finger</keyword>
<evidence type="ECO:0000256" key="8">
    <source>
        <dbReference type="ARBA" id="ARBA00023125"/>
    </source>
</evidence>
<evidence type="ECO:0000256" key="6">
    <source>
        <dbReference type="ARBA" id="ARBA00022833"/>
    </source>
</evidence>
<evidence type="ECO:0000256" key="3">
    <source>
        <dbReference type="ARBA" id="ARBA00022723"/>
    </source>
</evidence>
<evidence type="ECO:0000256" key="9">
    <source>
        <dbReference type="ARBA" id="ARBA00023163"/>
    </source>
</evidence>
<comment type="subcellular location">
    <subcellularLocation>
        <location evidence="2">Nucleus</location>
    </subcellularLocation>
</comment>
<dbReference type="PROSITE" id="PS00028">
    <property type="entry name" value="ZINC_FINGER_C2H2_1"/>
    <property type="match status" value="9"/>
</dbReference>
<evidence type="ECO:0000256" key="4">
    <source>
        <dbReference type="ARBA" id="ARBA00022737"/>
    </source>
</evidence>
<feature type="region of interest" description="Disordered" evidence="12">
    <location>
        <begin position="1"/>
        <end position="90"/>
    </location>
</feature>
<dbReference type="InterPro" id="IPR011017">
    <property type="entry name" value="TRASH_dom"/>
</dbReference>
<name>A0A3Q2QQ64_FUNHE</name>
<evidence type="ECO:0000256" key="11">
    <source>
        <dbReference type="PROSITE-ProRule" id="PRU00042"/>
    </source>
</evidence>
<keyword evidence="8" id="KW-0238">DNA-binding</keyword>
<feature type="domain" description="C2H2-type" evidence="13">
    <location>
        <begin position="327"/>
        <end position="354"/>
    </location>
</feature>
<protein>
    <recommendedName>
        <fullName evidence="13">C2H2-type domain-containing protein</fullName>
    </recommendedName>
</protein>
<dbReference type="GO" id="GO:0000978">
    <property type="term" value="F:RNA polymerase II cis-regulatory region sequence-specific DNA binding"/>
    <property type="evidence" value="ECO:0007669"/>
    <property type="project" value="TreeGrafter"/>
</dbReference>
<keyword evidence="6" id="KW-0862">Zinc</keyword>
<feature type="domain" description="C2H2-type" evidence="13">
    <location>
        <begin position="299"/>
        <end position="326"/>
    </location>
</feature>
<dbReference type="Ensembl" id="ENSFHET00000019065.1">
    <property type="protein sequence ID" value="ENSFHEP00000028947.1"/>
    <property type="gene ID" value="ENSFHEG00000013384.1"/>
</dbReference>
<accession>A0A3Q2QQ64</accession>
<feature type="domain" description="C2H2-type" evidence="13">
    <location>
        <begin position="467"/>
        <end position="494"/>
    </location>
</feature>
<dbReference type="PROSITE" id="PS50157">
    <property type="entry name" value="ZINC_FINGER_C2H2_2"/>
    <property type="match status" value="9"/>
</dbReference>
<feature type="compositionally biased region" description="Basic and acidic residues" evidence="12">
    <location>
        <begin position="12"/>
        <end position="28"/>
    </location>
</feature>
<reference evidence="14" key="2">
    <citation type="submission" date="2025-09" db="UniProtKB">
        <authorList>
            <consortium name="Ensembl"/>
        </authorList>
    </citation>
    <scope>IDENTIFICATION</scope>
</reference>
<evidence type="ECO:0000256" key="7">
    <source>
        <dbReference type="ARBA" id="ARBA00023015"/>
    </source>
</evidence>
<dbReference type="AlphaFoldDB" id="A0A3Q2QQ64"/>
<evidence type="ECO:0000256" key="12">
    <source>
        <dbReference type="SAM" id="MobiDB-lite"/>
    </source>
</evidence>
<dbReference type="GeneTree" id="ENSGT01150000286936"/>
<feature type="region of interest" description="Disordered" evidence="12">
    <location>
        <begin position="120"/>
        <end position="139"/>
    </location>
</feature>
<proteinExistence type="predicted"/>
<feature type="region of interest" description="Disordered" evidence="12">
    <location>
        <begin position="191"/>
        <end position="217"/>
    </location>
</feature>
<dbReference type="FunFam" id="3.30.160.60:FF:000446">
    <property type="entry name" value="Zinc finger protein"/>
    <property type="match status" value="2"/>
</dbReference>
<evidence type="ECO:0000313" key="14">
    <source>
        <dbReference type="Ensembl" id="ENSFHEP00000028947.1"/>
    </source>
</evidence>
<comment type="function">
    <text evidence="1">May be involved in transcriptional regulation.</text>
</comment>
<keyword evidence="10" id="KW-0539">Nucleus</keyword>
<feature type="domain" description="C2H2-type" evidence="13">
    <location>
        <begin position="439"/>
        <end position="466"/>
    </location>
</feature>
<dbReference type="GO" id="GO:0008270">
    <property type="term" value="F:zinc ion binding"/>
    <property type="evidence" value="ECO:0007669"/>
    <property type="project" value="UniProtKB-KW"/>
</dbReference>
<feature type="domain" description="C2H2-type" evidence="13">
    <location>
        <begin position="355"/>
        <end position="382"/>
    </location>
</feature>
<dbReference type="Proteomes" id="UP000265000">
    <property type="component" value="Unplaced"/>
</dbReference>
<dbReference type="Gene3D" id="3.30.160.60">
    <property type="entry name" value="Classic Zinc Finger"/>
    <property type="match status" value="9"/>
</dbReference>
<dbReference type="Pfam" id="PF00096">
    <property type="entry name" value="zf-C2H2"/>
    <property type="match status" value="7"/>
</dbReference>
<dbReference type="FunFam" id="3.30.160.60:FF:000097">
    <property type="entry name" value="Zinc finger protein"/>
    <property type="match status" value="2"/>
</dbReference>
<dbReference type="InterPro" id="IPR013087">
    <property type="entry name" value="Znf_C2H2_type"/>
</dbReference>
<evidence type="ECO:0000256" key="5">
    <source>
        <dbReference type="ARBA" id="ARBA00022771"/>
    </source>
</evidence>
<keyword evidence="4" id="KW-0677">Repeat</keyword>
<dbReference type="Pfam" id="PF13894">
    <property type="entry name" value="zf-C2H2_4"/>
    <property type="match status" value="1"/>
</dbReference>
<keyword evidence="7" id="KW-0805">Transcription regulation</keyword>
<feature type="domain" description="C2H2-type" evidence="13">
    <location>
        <begin position="495"/>
        <end position="522"/>
    </location>
</feature>
<organism evidence="14 15">
    <name type="scientific">Fundulus heteroclitus</name>
    <name type="common">Killifish</name>
    <name type="synonym">Mummichog</name>
    <dbReference type="NCBI Taxonomy" id="8078"/>
    <lineage>
        <taxon>Eukaryota</taxon>
        <taxon>Metazoa</taxon>
        <taxon>Chordata</taxon>
        <taxon>Craniata</taxon>
        <taxon>Vertebrata</taxon>
        <taxon>Euteleostomi</taxon>
        <taxon>Actinopterygii</taxon>
        <taxon>Neopterygii</taxon>
        <taxon>Teleostei</taxon>
        <taxon>Neoteleostei</taxon>
        <taxon>Acanthomorphata</taxon>
        <taxon>Ovalentaria</taxon>
        <taxon>Atherinomorphae</taxon>
        <taxon>Cyprinodontiformes</taxon>
        <taxon>Fundulidae</taxon>
        <taxon>Fundulus</taxon>
    </lineage>
</organism>
<feature type="domain" description="C2H2-type" evidence="13">
    <location>
        <begin position="411"/>
        <end position="438"/>
    </location>
</feature>
<dbReference type="SUPFAM" id="SSF57667">
    <property type="entry name" value="beta-beta-alpha zinc fingers"/>
    <property type="match status" value="5"/>
</dbReference>
<reference evidence="14" key="1">
    <citation type="submission" date="2025-08" db="UniProtKB">
        <authorList>
            <consortium name="Ensembl"/>
        </authorList>
    </citation>
    <scope>IDENTIFICATION</scope>
</reference>
<dbReference type="PANTHER" id="PTHR23235:SF142">
    <property type="entry name" value="ZINC FINGER PROTEIN 384"/>
    <property type="match status" value="1"/>
</dbReference>